<dbReference type="EMBL" id="AKVJ01000016">
    <property type="protein sequence ID" value="EIW19641.1"/>
    <property type="molecule type" value="Genomic_DNA"/>
</dbReference>
<reference evidence="3 4" key="1">
    <citation type="journal article" date="2012" name="J. Bacteriol.">
        <title>Draft Genome Sequences for Two Metal-Reducing Pelosinus fermentans Strains Isolated from a Cr(VI)-Contaminated Site and for Type Strain R7.</title>
        <authorList>
            <person name="Brown S.D."/>
            <person name="Podar M."/>
            <person name="Klingeman D.M."/>
            <person name="Johnson C.M."/>
            <person name="Yang Z.K."/>
            <person name="Utturkar S.M."/>
            <person name="Land M.L."/>
            <person name="Mosher J.J."/>
            <person name="Hurt R.A.Jr."/>
            <person name="Phelps T.J."/>
            <person name="Palumbo A.V."/>
            <person name="Arkin A.P."/>
            <person name="Hazen T.C."/>
            <person name="Elias D.A."/>
        </authorList>
    </citation>
    <scope>NUCLEOTIDE SEQUENCE [LARGE SCALE GENOMIC DNA]</scope>
    <source>
        <strain evidence="3 4">B4</strain>
    </source>
</reference>
<feature type="compositionally biased region" description="Basic residues" evidence="1">
    <location>
        <begin position="207"/>
        <end position="216"/>
    </location>
</feature>
<dbReference type="AlphaFoldDB" id="I9LGY7"/>
<dbReference type="OrthoDB" id="1669152at2"/>
<keyword evidence="2" id="KW-0732">Signal</keyword>
<organism evidence="3 4">
    <name type="scientific">Pelosinus fermentans B4</name>
    <dbReference type="NCBI Taxonomy" id="1149862"/>
    <lineage>
        <taxon>Bacteria</taxon>
        <taxon>Bacillati</taxon>
        <taxon>Bacillota</taxon>
        <taxon>Negativicutes</taxon>
        <taxon>Selenomonadales</taxon>
        <taxon>Sporomusaceae</taxon>
        <taxon>Pelosinus</taxon>
    </lineage>
</organism>
<evidence type="ECO:0000313" key="3">
    <source>
        <dbReference type="EMBL" id="EIW19641.1"/>
    </source>
</evidence>
<dbReference type="PATRIC" id="fig|1149862.3.peg.1203"/>
<dbReference type="RefSeq" id="WP_007932287.1">
    <property type="nucleotide sequence ID" value="NZ_AKVJ01000016.1"/>
</dbReference>
<evidence type="ECO:0000313" key="4">
    <source>
        <dbReference type="Proteomes" id="UP000004324"/>
    </source>
</evidence>
<evidence type="ECO:0000256" key="1">
    <source>
        <dbReference type="SAM" id="MobiDB-lite"/>
    </source>
</evidence>
<comment type="caution">
    <text evidence="3">The sequence shown here is derived from an EMBL/GenBank/DDBJ whole genome shotgun (WGS) entry which is preliminary data.</text>
</comment>
<sequence length="231" mass="25165" precursor="true">MKIVNRKTIAAMVAGTFIIAGAASPFIVQAAEEQETPSAYHQKEARKQLDPQIVSKRISETFGIEQSVVLKYNNNGMSFKDIGKAAFLAKAGNQSIDSVISKKTADNNWKDVADSLGITKEQIKNAHQDLAADQLNKRTGIDKKAALSLLQDGYQPHDIGMASQLATASKKPIKNVLALKKINNTWSDVAAQLGIDAETFKKDFKNARHGSHHKGPQHNAADNAADDERDF</sequence>
<dbReference type="Proteomes" id="UP000004324">
    <property type="component" value="Unassembled WGS sequence"/>
</dbReference>
<evidence type="ECO:0000256" key="2">
    <source>
        <dbReference type="SAM" id="SignalP"/>
    </source>
</evidence>
<protein>
    <submittedName>
        <fullName evidence="3">Uncharacterized protein</fullName>
    </submittedName>
</protein>
<feature type="signal peptide" evidence="2">
    <location>
        <begin position="1"/>
        <end position="22"/>
    </location>
</feature>
<accession>I9LGY7</accession>
<feature type="chain" id="PRO_5038747339" evidence="2">
    <location>
        <begin position="23"/>
        <end position="231"/>
    </location>
</feature>
<gene>
    <name evidence="3" type="ORF">FB4_2653</name>
</gene>
<feature type="region of interest" description="Disordered" evidence="1">
    <location>
        <begin position="206"/>
        <end position="231"/>
    </location>
</feature>
<name>I9LGY7_9FIRM</name>
<keyword evidence="4" id="KW-1185">Reference proteome</keyword>
<proteinExistence type="predicted"/>